<gene>
    <name evidence="1" type="ORF">N784_08875</name>
</gene>
<protein>
    <submittedName>
        <fullName evidence="1">Uncharacterized protein</fullName>
    </submittedName>
</protein>
<dbReference type="STRING" id="1385512.N784_08875"/>
<dbReference type="EMBL" id="AVPG01000022">
    <property type="protein sequence ID" value="KGX85511.1"/>
    <property type="molecule type" value="Genomic_DNA"/>
</dbReference>
<sequence length="48" mass="5709">MAFHQTVYEAYQMLLTTFNDRMKTIDASKPFEHVVDSVYAQVISYVRY</sequence>
<keyword evidence="2" id="KW-1185">Reference proteome</keyword>
<organism evidence="1 2">
    <name type="scientific">Pontibacillus litoralis JSM 072002</name>
    <dbReference type="NCBI Taxonomy" id="1385512"/>
    <lineage>
        <taxon>Bacteria</taxon>
        <taxon>Bacillati</taxon>
        <taxon>Bacillota</taxon>
        <taxon>Bacilli</taxon>
        <taxon>Bacillales</taxon>
        <taxon>Bacillaceae</taxon>
        <taxon>Pontibacillus</taxon>
    </lineage>
</organism>
<reference evidence="1 2" key="1">
    <citation type="submission" date="2013-08" db="EMBL/GenBank/DDBJ databases">
        <authorList>
            <person name="Huang J."/>
            <person name="Wang G."/>
        </authorList>
    </citation>
    <scope>NUCLEOTIDE SEQUENCE [LARGE SCALE GENOMIC DNA]</scope>
    <source>
        <strain evidence="1 2">JSM 072002</strain>
    </source>
</reference>
<evidence type="ECO:0000313" key="2">
    <source>
        <dbReference type="Proteomes" id="UP000030401"/>
    </source>
</evidence>
<dbReference type="Proteomes" id="UP000030401">
    <property type="component" value="Unassembled WGS sequence"/>
</dbReference>
<dbReference type="InterPro" id="IPR027417">
    <property type="entry name" value="P-loop_NTPase"/>
</dbReference>
<accession>A0A0A5FXJ1</accession>
<proteinExistence type="predicted"/>
<dbReference type="AlphaFoldDB" id="A0A0A5FXJ1"/>
<name>A0A0A5FXJ1_9BACI</name>
<evidence type="ECO:0000313" key="1">
    <source>
        <dbReference type="EMBL" id="KGX85511.1"/>
    </source>
</evidence>
<dbReference type="Gene3D" id="3.40.50.300">
    <property type="entry name" value="P-loop containing nucleotide triphosphate hydrolases"/>
    <property type="match status" value="1"/>
</dbReference>
<comment type="caution">
    <text evidence="1">The sequence shown here is derived from an EMBL/GenBank/DDBJ whole genome shotgun (WGS) entry which is preliminary data.</text>
</comment>